<evidence type="ECO:0000256" key="4">
    <source>
        <dbReference type="ARBA" id="ARBA00023242"/>
    </source>
</evidence>
<dbReference type="InterPro" id="IPR036322">
    <property type="entry name" value="WD40_repeat_dom_sf"/>
</dbReference>
<feature type="repeat" description="WD" evidence="6">
    <location>
        <begin position="618"/>
        <end position="659"/>
    </location>
</feature>
<keyword evidence="10" id="KW-1185">Reference proteome</keyword>
<evidence type="ECO:0000256" key="6">
    <source>
        <dbReference type="PROSITE-ProRule" id="PRU00221"/>
    </source>
</evidence>
<dbReference type="SUPFAM" id="SSF50998">
    <property type="entry name" value="Quinoprotein alcohol dehydrogenase-like"/>
    <property type="match status" value="1"/>
</dbReference>
<evidence type="ECO:0000256" key="7">
    <source>
        <dbReference type="SAM" id="MobiDB-lite"/>
    </source>
</evidence>
<protein>
    <recommendedName>
        <fullName evidence="8">Small-subunit processome Utp12 domain-containing protein</fullName>
    </recommendedName>
</protein>
<feature type="region of interest" description="Disordered" evidence="7">
    <location>
        <begin position="924"/>
        <end position="944"/>
    </location>
</feature>
<dbReference type="GO" id="GO:0034388">
    <property type="term" value="C:Pwp2p-containing subcomplex of 90S preribosome"/>
    <property type="evidence" value="ECO:0007669"/>
    <property type="project" value="TreeGrafter"/>
</dbReference>
<dbReference type="SMART" id="SM00320">
    <property type="entry name" value="WD40"/>
    <property type="match status" value="11"/>
</dbReference>
<dbReference type="GO" id="GO:0032040">
    <property type="term" value="C:small-subunit processome"/>
    <property type="evidence" value="ECO:0007669"/>
    <property type="project" value="TreeGrafter"/>
</dbReference>
<dbReference type="FunFam" id="2.130.10.10:FF:000157">
    <property type="entry name" value="WD repeat domain 3"/>
    <property type="match status" value="1"/>
</dbReference>
<dbReference type="PROSITE" id="PS50294">
    <property type="entry name" value="WD_REPEATS_REGION"/>
    <property type="match status" value="6"/>
</dbReference>
<dbReference type="InterPro" id="IPR011047">
    <property type="entry name" value="Quinoprotein_ADH-like_sf"/>
</dbReference>
<evidence type="ECO:0000256" key="1">
    <source>
        <dbReference type="ARBA" id="ARBA00004604"/>
    </source>
</evidence>
<dbReference type="Pfam" id="PF25173">
    <property type="entry name" value="Beta-prop_WDR3_1st"/>
    <property type="match status" value="1"/>
</dbReference>
<feature type="domain" description="Small-subunit processome Utp12" evidence="8">
    <location>
        <begin position="794"/>
        <end position="896"/>
    </location>
</feature>
<feature type="repeat" description="WD" evidence="6">
    <location>
        <begin position="576"/>
        <end position="617"/>
    </location>
</feature>
<keyword evidence="3" id="KW-0677">Repeat</keyword>
<comment type="similarity">
    <text evidence="5">Belongs to the WD repeat WDR3/UTP12 family.</text>
</comment>
<dbReference type="Pfam" id="PF04003">
    <property type="entry name" value="Utp12"/>
    <property type="match status" value="1"/>
</dbReference>
<dbReference type="AlphaFoldDB" id="A0A7N0THL3"/>
<evidence type="ECO:0000256" key="2">
    <source>
        <dbReference type="ARBA" id="ARBA00022574"/>
    </source>
</evidence>
<dbReference type="GO" id="GO:0030490">
    <property type="term" value="P:maturation of SSU-rRNA"/>
    <property type="evidence" value="ECO:0007669"/>
    <property type="project" value="TreeGrafter"/>
</dbReference>
<keyword evidence="4" id="KW-0539">Nucleus</keyword>
<dbReference type="FunFam" id="2.130.10.10:FF:001004">
    <property type="entry name" value="Transducin family protein / WD-40 repeat family protein"/>
    <property type="match status" value="1"/>
</dbReference>
<feature type="repeat" description="WD" evidence="6">
    <location>
        <begin position="102"/>
        <end position="135"/>
    </location>
</feature>
<keyword evidence="2 6" id="KW-0853">WD repeat</keyword>
<dbReference type="InterPro" id="IPR051570">
    <property type="entry name" value="TBC1_cilium_biogenesis"/>
</dbReference>
<dbReference type="PRINTS" id="PR00320">
    <property type="entry name" value="GPROTEINBRPT"/>
</dbReference>
<accession>A0A7N0THL3</accession>
<feature type="repeat" description="WD" evidence="6">
    <location>
        <begin position="144"/>
        <end position="185"/>
    </location>
</feature>
<dbReference type="GO" id="GO:0030515">
    <property type="term" value="F:snoRNA binding"/>
    <property type="evidence" value="ECO:0007669"/>
    <property type="project" value="TreeGrafter"/>
</dbReference>
<dbReference type="InterPro" id="IPR019775">
    <property type="entry name" value="WD40_repeat_CS"/>
</dbReference>
<dbReference type="Gramene" id="Kaladp0037s0009.1.v1.1">
    <property type="protein sequence ID" value="Kaladp0037s0009.1.v1.1"/>
    <property type="gene ID" value="Kaladp0037s0009.v1.1"/>
</dbReference>
<name>A0A7N0THL3_KALFE</name>
<dbReference type="PROSITE" id="PS50082">
    <property type="entry name" value="WD_REPEATS_2"/>
    <property type="match status" value="8"/>
</dbReference>
<proteinExistence type="inferred from homology"/>
<dbReference type="Pfam" id="PF25172">
    <property type="entry name" value="Beta-prop_WDR3_2nd"/>
    <property type="match status" value="1"/>
</dbReference>
<dbReference type="InterPro" id="IPR015943">
    <property type="entry name" value="WD40/YVTN_repeat-like_dom_sf"/>
</dbReference>
<dbReference type="SUPFAM" id="SSF50978">
    <property type="entry name" value="WD40 repeat-like"/>
    <property type="match status" value="1"/>
</dbReference>
<evidence type="ECO:0000259" key="8">
    <source>
        <dbReference type="Pfam" id="PF04003"/>
    </source>
</evidence>
<evidence type="ECO:0000313" key="9">
    <source>
        <dbReference type="EnsemblPlants" id="Kaladp0037s0009.1.v1.1"/>
    </source>
</evidence>
<feature type="repeat" description="WD" evidence="6">
    <location>
        <begin position="186"/>
        <end position="217"/>
    </location>
</feature>
<dbReference type="PROSITE" id="PS00678">
    <property type="entry name" value="WD_REPEATS_1"/>
    <property type="match status" value="2"/>
</dbReference>
<evidence type="ECO:0000256" key="5">
    <source>
        <dbReference type="ARBA" id="ARBA00038229"/>
    </source>
</evidence>
<feature type="repeat" description="WD" evidence="6">
    <location>
        <begin position="79"/>
        <end position="101"/>
    </location>
</feature>
<dbReference type="Gene3D" id="2.130.10.10">
    <property type="entry name" value="YVTN repeat-like/Quinoprotein amine dehydrogenase"/>
    <property type="match status" value="4"/>
</dbReference>
<reference evidence="9" key="1">
    <citation type="submission" date="2021-01" db="UniProtKB">
        <authorList>
            <consortium name="EnsemblPlants"/>
        </authorList>
    </citation>
    <scope>IDENTIFICATION</scope>
</reference>
<dbReference type="EnsemblPlants" id="Kaladp0037s0009.1.v1.1">
    <property type="protein sequence ID" value="Kaladp0037s0009.1.v1.1"/>
    <property type="gene ID" value="Kaladp0037s0009.v1.1"/>
</dbReference>
<feature type="repeat" description="WD" evidence="6">
    <location>
        <begin position="660"/>
        <end position="692"/>
    </location>
</feature>
<dbReference type="Proteomes" id="UP000594263">
    <property type="component" value="Unplaced"/>
</dbReference>
<dbReference type="PANTHER" id="PTHR19853">
    <property type="entry name" value="WD REPEAT CONTAINING PROTEIN 3 WDR3"/>
    <property type="match status" value="1"/>
</dbReference>
<evidence type="ECO:0000313" key="10">
    <source>
        <dbReference type="Proteomes" id="UP000594263"/>
    </source>
</evidence>
<dbReference type="InterPro" id="IPR001680">
    <property type="entry name" value="WD40_rpt"/>
</dbReference>
<organism evidence="9 10">
    <name type="scientific">Kalanchoe fedtschenkoi</name>
    <name type="common">Lavender scallops</name>
    <name type="synonym">South American air plant</name>
    <dbReference type="NCBI Taxonomy" id="63787"/>
    <lineage>
        <taxon>Eukaryota</taxon>
        <taxon>Viridiplantae</taxon>
        <taxon>Streptophyta</taxon>
        <taxon>Embryophyta</taxon>
        <taxon>Tracheophyta</taxon>
        <taxon>Spermatophyta</taxon>
        <taxon>Magnoliopsida</taxon>
        <taxon>eudicotyledons</taxon>
        <taxon>Gunneridae</taxon>
        <taxon>Pentapetalae</taxon>
        <taxon>Saxifragales</taxon>
        <taxon>Crassulaceae</taxon>
        <taxon>Kalanchoe</taxon>
    </lineage>
</organism>
<evidence type="ECO:0000256" key="3">
    <source>
        <dbReference type="ARBA" id="ARBA00022737"/>
    </source>
</evidence>
<dbReference type="InterPro" id="IPR007148">
    <property type="entry name" value="SSU_processome_Utp12"/>
</dbReference>
<dbReference type="CDD" id="cd00200">
    <property type="entry name" value="WD40"/>
    <property type="match status" value="1"/>
</dbReference>
<dbReference type="OMA" id="MNIPLTC"/>
<feature type="repeat" description="WD" evidence="6">
    <location>
        <begin position="481"/>
        <end position="522"/>
    </location>
</feature>
<dbReference type="InterPro" id="IPR020472">
    <property type="entry name" value="WD40_PAC1"/>
</dbReference>
<sequence length="944" mass="104845">MVKSYLRYEPAASFGVIVSGESNITYDSSGNFVVAPALEKVGIWNVRQGECKKTLVPEVAKFGPSLAVTSLAASHSSQIACGYADGSVRIWNLEDGTCETTLNGHKRAATVLRYNKIDSMLASGSKDNDIILWDVVGEAGLFRLRGHRDQVTDLVFVDSGKKLVSSSKDKFLRVWDLETQYCMQIVGGHHSEIWSIDVDPAERYLVSGSADQELRCYLINLQSDDGTRLPEVAGTETGNGELVQHNKWELLKHFGDVVRQNNHRVATVRFNKSGNLLACQVAGKIVDVFSVLDDAEAKRKAKRRLRRKKEKKSSNKADGVTENGYTELVQDESSTSTVIVADVFKHLCGLRAKHNICSVSFRPVNAKNVLASLALSLNNSTLEFYSVMKDSAEKATAIELPGNHGVVRSVTLSYDDGLLMSTCDNAVKIWNPSSGYCIRTVDSKHGLCSMFAPRNKYAVVGTKDGTLEIIDIGSATRIEEVKAHGSSVKTIMPLPNEDGFVTGSSDRDVKFWKYETVQKLGLESKHLTVSNTETLKMDDDVVCVAISPDAKYIAIALLNSIVKVHHMDSLNLFITLYGHKLTVLCMDVSSDGAFMVTGSADKNIKIWGLDFGDCHKSIFAHSDSVLAVKFVRNTHYVFSVGADRLIKYWDADKFELLLTLEGHHDRVSSLAVSNRGDYIVTGSYDRSIRRWDRTTEAFFIEEEKEKRLDEMFEGDLEDPSENRFGIKEEIPEEGAVALAGKKTTETLSKTDLLVDALDIAEVEMKRIIEHKEAKAAGRAGEFQPNIIMGGRSPSDYVLHSISSVHTNDLEQTLLALPFSDALKLMSYLKDWTDNPDMIETVSRIAMILIQTHHSQLITTQAARPLLSVLKEVLSLRVKECKDTIGFNLAAMDHLKQLMGSKSDAPFRDAQAKLAEVRLRLLKNTRIETREHRPKKKPKKSNDRL</sequence>
<dbReference type="PANTHER" id="PTHR19853:SF0">
    <property type="entry name" value="WD REPEAT-CONTAINING PROTEIN 3"/>
    <property type="match status" value="1"/>
</dbReference>
<comment type="subcellular location">
    <subcellularLocation>
        <location evidence="1">Nucleus</location>
        <location evidence="1">Nucleolus</location>
    </subcellularLocation>
</comment>